<dbReference type="SUPFAM" id="SSF55073">
    <property type="entry name" value="Nucleotide cyclase"/>
    <property type="match status" value="1"/>
</dbReference>
<dbReference type="InterPro" id="IPR043128">
    <property type="entry name" value="Rev_trsase/Diguanyl_cyclase"/>
</dbReference>
<keyword evidence="4" id="KW-1185">Reference proteome</keyword>
<dbReference type="Proteomes" id="UP001286174">
    <property type="component" value="Unassembled WGS sequence"/>
</dbReference>
<dbReference type="GO" id="GO:0043709">
    <property type="term" value="P:cell adhesion involved in single-species biofilm formation"/>
    <property type="evidence" value="ECO:0007669"/>
    <property type="project" value="TreeGrafter"/>
</dbReference>
<dbReference type="CDD" id="cd01949">
    <property type="entry name" value="GGDEF"/>
    <property type="match status" value="1"/>
</dbReference>
<dbReference type="EMBL" id="JALBUR010000025">
    <property type="protein sequence ID" value="MDX8420198.1"/>
    <property type="molecule type" value="Genomic_DNA"/>
</dbReference>
<sequence length="387" mass="44074">MENFLITYFAEIHLLCLGMLLLMAVHTDHSGKMLTAQLYSRILLSIATAGVLYVLLIMLVHTSTASDFILLLLHSGYVMLCALSVYWWVYYMESKRHSPIVYNRKACWLCAIPVILLGILLCINLKYPLLFAWKNQVLVSNKGAYLIGAVVIFYSIWEAIRYIHWLKKTSDRGYQDLYAIPAQLLFLGIPFSAVLIQTMLRQVPVCVPIMTLALLQEYMNETESRISADPLTGLNNRLVLMNRMHSVLVHHEPDDMTLVIVDVDHFKSINDTYGHAIGDAALCQCADALRAVCHGSYRRALISRYGGDEFILLLPLGRHDDFEKLKETIQQEMAHQSDLHHTPYTLQVSIGAARLSDEIHTEKQWIEAADAQMYAEKAVHHQKDSKR</sequence>
<evidence type="ECO:0000259" key="2">
    <source>
        <dbReference type="PROSITE" id="PS50887"/>
    </source>
</evidence>
<feature type="transmembrane region" description="Helical" evidence="1">
    <location>
        <begin position="6"/>
        <end position="26"/>
    </location>
</feature>
<evidence type="ECO:0000313" key="3">
    <source>
        <dbReference type="EMBL" id="MDX8420198.1"/>
    </source>
</evidence>
<dbReference type="PANTHER" id="PTHR45138">
    <property type="entry name" value="REGULATORY COMPONENTS OF SENSORY TRANSDUCTION SYSTEM"/>
    <property type="match status" value="1"/>
</dbReference>
<feature type="transmembrane region" description="Helical" evidence="1">
    <location>
        <begin position="68"/>
        <end position="89"/>
    </location>
</feature>
<comment type="caution">
    <text evidence="3">The sequence shown here is derived from an EMBL/GenBank/DDBJ whole genome shotgun (WGS) entry which is preliminary data.</text>
</comment>
<proteinExistence type="predicted"/>
<organism evidence="3 4">
    <name type="scientific">Grylomicrobium aquisgranensis</name>
    <dbReference type="NCBI Taxonomy" id="2926318"/>
    <lineage>
        <taxon>Bacteria</taxon>
        <taxon>Bacillati</taxon>
        <taxon>Bacillota</taxon>
        <taxon>Erysipelotrichia</taxon>
        <taxon>Erysipelotrichales</taxon>
        <taxon>Erysipelotrichaceae</taxon>
        <taxon>Grylomicrobium</taxon>
    </lineage>
</organism>
<dbReference type="Pfam" id="PF00990">
    <property type="entry name" value="GGDEF"/>
    <property type="match status" value="1"/>
</dbReference>
<dbReference type="SMART" id="SM00267">
    <property type="entry name" value="GGDEF"/>
    <property type="match status" value="1"/>
</dbReference>
<dbReference type="GO" id="GO:0052621">
    <property type="term" value="F:diguanylate cyclase activity"/>
    <property type="evidence" value="ECO:0007669"/>
    <property type="project" value="TreeGrafter"/>
</dbReference>
<name>A0AB35U4Y7_9FIRM</name>
<dbReference type="GO" id="GO:1902201">
    <property type="term" value="P:negative regulation of bacterial-type flagellum-dependent cell motility"/>
    <property type="evidence" value="ECO:0007669"/>
    <property type="project" value="TreeGrafter"/>
</dbReference>
<keyword evidence="1" id="KW-0472">Membrane</keyword>
<gene>
    <name evidence="3" type="ORF">MOZ60_08840</name>
</gene>
<protein>
    <submittedName>
        <fullName evidence="3">GGDEF domain-containing protein</fullName>
    </submittedName>
</protein>
<dbReference type="PANTHER" id="PTHR45138:SF9">
    <property type="entry name" value="DIGUANYLATE CYCLASE DGCM-RELATED"/>
    <property type="match status" value="1"/>
</dbReference>
<dbReference type="InterPro" id="IPR050469">
    <property type="entry name" value="Diguanylate_Cyclase"/>
</dbReference>
<evidence type="ECO:0000256" key="1">
    <source>
        <dbReference type="SAM" id="Phobius"/>
    </source>
</evidence>
<dbReference type="RefSeq" id="WP_370596408.1">
    <property type="nucleotide sequence ID" value="NZ_JALBUR010000025.1"/>
</dbReference>
<reference evidence="3 4" key="1">
    <citation type="submission" date="2022-03" db="EMBL/GenBank/DDBJ databases">
        <title>Novel taxa within the pig intestine.</title>
        <authorList>
            <person name="Wylensek D."/>
            <person name="Bishof K."/>
            <person name="Afrizal A."/>
            <person name="Clavel T."/>
        </authorList>
    </citation>
    <scope>NUCLEOTIDE SEQUENCE [LARGE SCALE GENOMIC DNA]</scope>
    <source>
        <strain evidence="3 4">CLA-KB-P133</strain>
    </source>
</reference>
<dbReference type="PROSITE" id="PS50887">
    <property type="entry name" value="GGDEF"/>
    <property type="match status" value="1"/>
</dbReference>
<feature type="transmembrane region" description="Helical" evidence="1">
    <location>
        <begin position="38"/>
        <end position="62"/>
    </location>
</feature>
<accession>A0AB35U4Y7</accession>
<feature type="transmembrane region" description="Helical" evidence="1">
    <location>
        <begin position="145"/>
        <end position="165"/>
    </location>
</feature>
<feature type="domain" description="GGDEF" evidence="2">
    <location>
        <begin position="254"/>
        <end position="387"/>
    </location>
</feature>
<dbReference type="InterPro" id="IPR000160">
    <property type="entry name" value="GGDEF_dom"/>
</dbReference>
<dbReference type="AlphaFoldDB" id="A0AB35U4Y7"/>
<feature type="transmembrane region" description="Helical" evidence="1">
    <location>
        <begin position="177"/>
        <end position="200"/>
    </location>
</feature>
<feature type="transmembrane region" description="Helical" evidence="1">
    <location>
        <begin position="109"/>
        <end position="133"/>
    </location>
</feature>
<keyword evidence="1" id="KW-1133">Transmembrane helix</keyword>
<keyword evidence="1" id="KW-0812">Transmembrane</keyword>
<evidence type="ECO:0000313" key="4">
    <source>
        <dbReference type="Proteomes" id="UP001286174"/>
    </source>
</evidence>
<dbReference type="InterPro" id="IPR029787">
    <property type="entry name" value="Nucleotide_cyclase"/>
</dbReference>
<dbReference type="GO" id="GO:0005886">
    <property type="term" value="C:plasma membrane"/>
    <property type="evidence" value="ECO:0007669"/>
    <property type="project" value="TreeGrafter"/>
</dbReference>
<dbReference type="Gene3D" id="3.30.70.270">
    <property type="match status" value="1"/>
</dbReference>
<dbReference type="NCBIfam" id="TIGR00254">
    <property type="entry name" value="GGDEF"/>
    <property type="match status" value="1"/>
</dbReference>